<evidence type="ECO:0000313" key="3">
    <source>
        <dbReference type="Proteomes" id="UP001230220"/>
    </source>
</evidence>
<dbReference type="PROSITE" id="PS51482">
    <property type="entry name" value="DEGV"/>
    <property type="match status" value="1"/>
</dbReference>
<dbReference type="Proteomes" id="UP001230220">
    <property type="component" value="Unassembled WGS sequence"/>
</dbReference>
<dbReference type="InterPro" id="IPR050270">
    <property type="entry name" value="DegV_domain_contain"/>
</dbReference>
<organism evidence="2 3">
    <name type="scientific">Breznakia pachnodae</name>
    <dbReference type="NCBI Taxonomy" id="265178"/>
    <lineage>
        <taxon>Bacteria</taxon>
        <taxon>Bacillati</taxon>
        <taxon>Bacillota</taxon>
        <taxon>Erysipelotrichia</taxon>
        <taxon>Erysipelotrichales</taxon>
        <taxon>Erysipelotrichaceae</taxon>
        <taxon>Breznakia</taxon>
    </lineage>
</organism>
<dbReference type="Gene3D" id="2.20.28.50">
    <property type="entry name" value="degv family protein"/>
    <property type="match status" value="1"/>
</dbReference>
<protein>
    <submittedName>
        <fullName evidence="2">DegV family protein with EDD domain</fullName>
    </submittedName>
</protein>
<dbReference type="InterPro" id="IPR003797">
    <property type="entry name" value="DegV"/>
</dbReference>
<dbReference type="InterPro" id="IPR043168">
    <property type="entry name" value="DegV_C"/>
</dbReference>
<gene>
    <name evidence="2" type="ORF">J2S15_003403</name>
</gene>
<dbReference type="EMBL" id="JAUSUR010000007">
    <property type="protein sequence ID" value="MDQ0362649.1"/>
    <property type="molecule type" value="Genomic_DNA"/>
</dbReference>
<dbReference type="Gene3D" id="3.30.1180.10">
    <property type="match status" value="1"/>
</dbReference>
<name>A0ABU0E6X0_9FIRM</name>
<evidence type="ECO:0000313" key="2">
    <source>
        <dbReference type="EMBL" id="MDQ0362649.1"/>
    </source>
</evidence>
<dbReference type="PANTHER" id="PTHR33434">
    <property type="entry name" value="DEGV DOMAIN-CONTAINING PROTEIN DR_1986-RELATED"/>
    <property type="match status" value="1"/>
</dbReference>
<dbReference type="PANTHER" id="PTHR33434:SF2">
    <property type="entry name" value="FATTY ACID-BINDING PROTEIN TM_1468"/>
    <property type="match status" value="1"/>
</dbReference>
<dbReference type="NCBIfam" id="TIGR00762">
    <property type="entry name" value="DegV"/>
    <property type="match status" value="1"/>
</dbReference>
<reference evidence="2 3" key="1">
    <citation type="submission" date="2023-07" db="EMBL/GenBank/DDBJ databases">
        <title>Genomic Encyclopedia of Type Strains, Phase IV (KMG-IV): sequencing the most valuable type-strain genomes for metagenomic binning, comparative biology and taxonomic classification.</title>
        <authorList>
            <person name="Goeker M."/>
        </authorList>
    </citation>
    <scope>NUCLEOTIDE SEQUENCE [LARGE SCALE GENOMIC DNA]</scope>
    <source>
        <strain evidence="2 3">DSM 16784</strain>
    </source>
</reference>
<dbReference type="RefSeq" id="WP_307410451.1">
    <property type="nucleotide sequence ID" value="NZ_JAUSUR010000007.1"/>
</dbReference>
<evidence type="ECO:0000256" key="1">
    <source>
        <dbReference type="ARBA" id="ARBA00023121"/>
    </source>
</evidence>
<keyword evidence="3" id="KW-1185">Reference proteome</keyword>
<accession>A0ABU0E6X0</accession>
<sequence>MTNYHEMKIGIIADSSCDVTEELQSKLHVTLIPFQMDINNHNYVDDGTVNIQEFINEMKISKETPKSACPSIGEYEEAMRQFDVCFVITISSRLSGSYNSACAAAQMISEDASNHKIFVVDSKSASCGETAIALFINDLIHQGVDPDEIFKRAEEFVEKQLTLFTLIDLDNLFKNGRISKFSKITSSTFNLRPIMKANDGEIELLKIARGTKKAFTKMVEMMNDFTKNAKMDSLRLIMTHCNCESQAMQIKEKLLECCNTLKEVIVIPTGALSSMYANDGGIIMACLPDNEV</sequence>
<proteinExistence type="predicted"/>
<dbReference type="Pfam" id="PF02645">
    <property type="entry name" value="DegV"/>
    <property type="match status" value="1"/>
</dbReference>
<dbReference type="Gene3D" id="3.40.50.10440">
    <property type="entry name" value="Dihydroxyacetone kinase, domain 1"/>
    <property type="match status" value="1"/>
</dbReference>
<keyword evidence="1" id="KW-0446">Lipid-binding</keyword>
<dbReference type="SUPFAM" id="SSF82549">
    <property type="entry name" value="DAK1/DegV-like"/>
    <property type="match status" value="1"/>
</dbReference>
<comment type="caution">
    <text evidence="2">The sequence shown here is derived from an EMBL/GenBank/DDBJ whole genome shotgun (WGS) entry which is preliminary data.</text>
</comment>